<keyword evidence="2" id="KW-1185">Reference proteome</keyword>
<gene>
    <name evidence="1" type="ORF">HPB47_007096</name>
</gene>
<evidence type="ECO:0000313" key="2">
    <source>
        <dbReference type="Proteomes" id="UP000805193"/>
    </source>
</evidence>
<protein>
    <submittedName>
        <fullName evidence="1">Uncharacterized protein</fullName>
    </submittedName>
</protein>
<dbReference type="EMBL" id="JABSTQ010011036">
    <property type="protein sequence ID" value="KAG0415747.1"/>
    <property type="molecule type" value="Genomic_DNA"/>
</dbReference>
<name>A0AC60P8B6_IXOPE</name>
<proteinExistence type="predicted"/>
<comment type="caution">
    <text evidence="1">The sequence shown here is derived from an EMBL/GenBank/DDBJ whole genome shotgun (WGS) entry which is preliminary data.</text>
</comment>
<dbReference type="Proteomes" id="UP000805193">
    <property type="component" value="Unassembled WGS sequence"/>
</dbReference>
<reference evidence="1 2" key="1">
    <citation type="journal article" date="2020" name="Cell">
        <title>Large-Scale Comparative Analyses of Tick Genomes Elucidate Their Genetic Diversity and Vector Capacities.</title>
        <authorList>
            <consortium name="Tick Genome and Microbiome Consortium (TIGMIC)"/>
            <person name="Jia N."/>
            <person name="Wang J."/>
            <person name="Shi W."/>
            <person name="Du L."/>
            <person name="Sun Y."/>
            <person name="Zhan W."/>
            <person name="Jiang J.F."/>
            <person name="Wang Q."/>
            <person name="Zhang B."/>
            <person name="Ji P."/>
            <person name="Bell-Sakyi L."/>
            <person name="Cui X.M."/>
            <person name="Yuan T.T."/>
            <person name="Jiang B.G."/>
            <person name="Yang W.F."/>
            <person name="Lam T.T."/>
            <person name="Chang Q.C."/>
            <person name="Ding S.J."/>
            <person name="Wang X.J."/>
            <person name="Zhu J.G."/>
            <person name="Ruan X.D."/>
            <person name="Zhao L."/>
            <person name="Wei J.T."/>
            <person name="Ye R.Z."/>
            <person name="Que T.C."/>
            <person name="Du C.H."/>
            <person name="Zhou Y.H."/>
            <person name="Cheng J.X."/>
            <person name="Dai P.F."/>
            <person name="Guo W.B."/>
            <person name="Han X.H."/>
            <person name="Huang E.J."/>
            <person name="Li L.F."/>
            <person name="Wei W."/>
            <person name="Gao Y.C."/>
            <person name="Liu J.Z."/>
            <person name="Shao H.Z."/>
            <person name="Wang X."/>
            <person name="Wang C.C."/>
            <person name="Yang T.C."/>
            <person name="Huo Q.B."/>
            <person name="Li W."/>
            <person name="Chen H.Y."/>
            <person name="Chen S.E."/>
            <person name="Zhou L.G."/>
            <person name="Ni X.B."/>
            <person name="Tian J.H."/>
            <person name="Sheng Y."/>
            <person name="Liu T."/>
            <person name="Pan Y.S."/>
            <person name="Xia L.Y."/>
            <person name="Li J."/>
            <person name="Zhao F."/>
            <person name="Cao W.C."/>
        </authorList>
    </citation>
    <scope>NUCLEOTIDE SEQUENCE [LARGE SCALE GENOMIC DNA]</scope>
    <source>
        <strain evidence="1">Iper-2018</strain>
    </source>
</reference>
<evidence type="ECO:0000313" key="1">
    <source>
        <dbReference type="EMBL" id="KAG0415747.1"/>
    </source>
</evidence>
<sequence>MPRVVAIRDRTPVLIQIETGRSSPWVLQREQQKEPKDPACFDGDQDAVTMDPEELRNCFVGRIKKAFDTGDLSKDHRFVAVQWYLRVTELPPTQQGRLGHCDYFREVLLDERSAWADTVDIETIFGKCSVLMLNPDILPEFVFELTDAQGNPLFICRWKYNGRTVVPAIDTGTPSSAGRKRSSRTPRSSSRFADFEMTALTRSTGKCKSSRSLFPESGEQTTGSRVTCRVQGADDPLLALASLQKSETSPSKVRLVSPLKVKRENQSWNCAKPLTPTGGRHCKETPADRSRGISKRLPSEDKAENQRSPSKSVKFEDDVFVTPTRARGTRARRCLTEPGTKALDNNTPCREPPRFSRSGRKLKRIQRSLGFSTDESDDEVFTRRRRLDMGEKPKRLQLATDPECETSDDDDDAVFKAVDTSSSDDSDFEDAEKRSQSRKSTARLTPSLPRRESVVSVRQTPLDIAKSRLHVSAVPECLPCREQEFADIYSFIDGKLQDGTGGCMYISGVPGTGKTATVHDVIRVLQQSVDSGSLPPFTFVEVNGMKLTTPFQCYSHILKALTGETATAEHAADLLGRRFESRGPKREPVVLLVDELDLLWTRKQQVMYNLFEWPSRPGSRLVVLTIANTMDLPERLMSNRVSSRLGLTRMTFHPYNHKQLQEIVLSRMQDLEAFDPDAVQLVARKVAAVSGDARRALDICRRAAEIAELSFQGSPKKTSRHIVGMAHVDQAIQEMFSSPKIIAMRNLALQEQLFMRAVVAEFERTGVEEGTFASVYQQHISLCRLEGAKPPTLSEASAVCARLASCRLLLAELGCNDLFYKIQLNVNTDDVNYALKNA</sequence>
<organism evidence="1 2">
    <name type="scientific">Ixodes persulcatus</name>
    <name type="common">Taiga tick</name>
    <dbReference type="NCBI Taxonomy" id="34615"/>
    <lineage>
        <taxon>Eukaryota</taxon>
        <taxon>Metazoa</taxon>
        <taxon>Ecdysozoa</taxon>
        <taxon>Arthropoda</taxon>
        <taxon>Chelicerata</taxon>
        <taxon>Arachnida</taxon>
        <taxon>Acari</taxon>
        <taxon>Parasitiformes</taxon>
        <taxon>Ixodida</taxon>
        <taxon>Ixodoidea</taxon>
        <taxon>Ixodidae</taxon>
        <taxon>Ixodinae</taxon>
        <taxon>Ixodes</taxon>
    </lineage>
</organism>
<accession>A0AC60P8B6</accession>